<evidence type="ECO:0000256" key="2">
    <source>
        <dbReference type="SAM" id="Phobius"/>
    </source>
</evidence>
<accession>A0AAD7GHQ6</accession>
<name>A0AAD7GHQ6_MYCRO</name>
<feature type="region of interest" description="Disordered" evidence="1">
    <location>
        <begin position="83"/>
        <end position="108"/>
    </location>
</feature>
<evidence type="ECO:0000313" key="4">
    <source>
        <dbReference type="Proteomes" id="UP001221757"/>
    </source>
</evidence>
<dbReference type="Proteomes" id="UP001221757">
    <property type="component" value="Unassembled WGS sequence"/>
</dbReference>
<organism evidence="3 4">
    <name type="scientific">Mycena rosella</name>
    <name type="common">Pink bonnet</name>
    <name type="synonym">Agaricus rosellus</name>
    <dbReference type="NCBI Taxonomy" id="1033263"/>
    <lineage>
        <taxon>Eukaryota</taxon>
        <taxon>Fungi</taxon>
        <taxon>Dikarya</taxon>
        <taxon>Basidiomycota</taxon>
        <taxon>Agaricomycotina</taxon>
        <taxon>Agaricomycetes</taxon>
        <taxon>Agaricomycetidae</taxon>
        <taxon>Agaricales</taxon>
        <taxon>Marasmiineae</taxon>
        <taxon>Mycenaceae</taxon>
        <taxon>Mycena</taxon>
    </lineage>
</organism>
<protein>
    <submittedName>
        <fullName evidence="3">Uncharacterized protein</fullName>
    </submittedName>
</protein>
<dbReference type="EMBL" id="JARKIE010000058">
    <property type="protein sequence ID" value="KAJ7691423.1"/>
    <property type="molecule type" value="Genomic_DNA"/>
</dbReference>
<gene>
    <name evidence="3" type="ORF">B0H17DRAFT_1133732</name>
</gene>
<feature type="region of interest" description="Disordered" evidence="1">
    <location>
        <begin position="148"/>
        <end position="167"/>
    </location>
</feature>
<feature type="transmembrane region" description="Helical" evidence="2">
    <location>
        <begin position="186"/>
        <end position="207"/>
    </location>
</feature>
<keyword evidence="2" id="KW-0812">Transmembrane</keyword>
<sequence>MLLLVSLLTSHLRADFLSGHRLVAQNSLNMIANNVDTFANQLAIELPGPVLPSSDDYIFWLADPKNKTYVYANRNTFSIAAANNQPTSSTSNVPPTTPPVASPVHTTSAEHPSICSLPAEDGQGFADKPRHSGTASFNVGVQPLVHNNSPSSSSCNSPSIASIDSPQTQPVIGASRLRKPISGGSIAGIAIAAVFLLALGVVVWLCPKPYLHGGNDKQESPQRLIGRGEKLRVMPQGRISGGQGGGDLELALRQNDALAARIAALESDMRSSRMGSGWSHQSPPGYLD</sequence>
<keyword evidence="2" id="KW-0472">Membrane</keyword>
<dbReference type="AlphaFoldDB" id="A0AAD7GHQ6"/>
<keyword evidence="4" id="KW-1185">Reference proteome</keyword>
<evidence type="ECO:0000256" key="1">
    <source>
        <dbReference type="SAM" id="MobiDB-lite"/>
    </source>
</evidence>
<proteinExistence type="predicted"/>
<keyword evidence="2" id="KW-1133">Transmembrane helix</keyword>
<reference evidence="3" key="1">
    <citation type="submission" date="2023-03" db="EMBL/GenBank/DDBJ databases">
        <title>Massive genome expansion in bonnet fungi (Mycena s.s.) driven by repeated elements and novel gene families across ecological guilds.</title>
        <authorList>
            <consortium name="Lawrence Berkeley National Laboratory"/>
            <person name="Harder C.B."/>
            <person name="Miyauchi S."/>
            <person name="Viragh M."/>
            <person name="Kuo A."/>
            <person name="Thoen E."/>
            <person name="Andreopoulos B."/>
            <person name="Lu D."/>
            <person name="Skrede I."/>
            <person name="Drula E."/>
            <person name="Henrissat B."/>
            <person name="Morin E."/>
            <person name="Kohler A."/>
            <person name="Barry K."/>
            <person name="LaButti K."/>
            <person name="Morin E."/>
            <person name="Salamov A."/>
            <person name="Lipzen A."/>
            <person name="Mereny Z."/>
            <person name="Hegedus B."/>
            <person name="Baldrian P."/>
            <person name="Stursova M."/>
            <person name="Weitz H."/>
            <person name="Taylor A."/>
            <person name="Grigoriev I.V."/>
            <person name="Nagy L.G."/>
            <person name="Martin F."/>
            <person name="Kauserud H."/>
        </authorList>
    </citation>
    <scope>NUCLEOTIDE SEQUENCE</scope>
    <source>
        <strain evidence="3">CBHHK067</strain>
    </source>
</reference>
<feature type="compositionally biased region" description="Low complexity" evidence="1">
    <location>
        <begin position="148"/>
        <end position="165"/>
    </location>
</feature>
<evidence type="ECO:0000313" key="3">
    <source>
        <dbReference type="EMBL" id="KAJ7691423.1"/>
    </source>
</evidence>
<comment type="caution">
    <text evidence="3">The sequence shown here is derived from an EMBL/GenBank/DDBJ whole genome shotgun (WGS) entry which is preliminary data.</text>
</comment>